<dbReference type="Proteomes" id="UP000006727">
    <property type="component" value="Chromosome 17"/>
</dbReference>
<name>A9TTC5_PHYPA</name>
<feature type="compositionally biased region" description="Pro residues" evidence="1">
    <location>
        <begin position="48"/>
        <end position="58"/>
    </location>
</feature>
<evidence type="ECO:0000313" key="2">
    <source>
        <dbReference type="EMBL" id="PNR36149.1"/>
    </source>
</evidence>
<dbReference type="Gramene" id="Pp3c17_13040V3.1">
    <property type="protein sequence ID" value="Pp3c17_13040V3.1"/>
    <property type="gene ID" value="Pp3c17_13040"/>
</dbReference>
<dbReference type="HOGENOM" id="CLU_2516817_0_0_1"/>
<feature type="compositionally biased region" description="Basic and acidic residues" evidence="1">
    <location>
        <begin position="63"/>
        <end position="73"/>
    </location>
</feature>
<organism evidence="2">
    <name type="scientific">Physcomitrium patens</name>
    <name type="common">Spreading-leaved earth moss</name>
    <name type="synonym">Physcomitrella patens</name>
    <dbReference type="NCBI Taxonomy" id="3218"/>
    <lineage>
        <taxon>Eukaryota</taxon>
        <taxon>Viridiplantae</taxon>
        <taxon>Streptophyta</taxon>
        <taxon>Embryophyta</taxon>
        <taxon>Bryophyta</taxon>
        <taxon>Bryophytina</taxon>
        <taxon>Bryopsida</taxon>
        <taxon>Funariidae</taxon>
        <taxon>Funariales</taxon>
        <taxon>Funariaceae</taxon>
        <taxon>Physcomitrium</taxon>
    </lineage>
</organism>
<dbReference type="PaxDb" id="3218-PP1S313_49V6.1"/>
<accession>A9TTC5</accession>
<protein>
    <submittedName>
        <fullName evidence="2 3">Uncharacterized protein</fullName>
    </submittedName>
</protein>
<dbReference type="EnsemblPlants" id="Pp3c17_13040V3.1">
    <property type="protein sequence ID" value="Pp3c17_13040V3.1"/>
    <property type="gene ID" value="Pp3c17_13040"/>
</dbReference>
<reference evidence="2 4" key="2">
    <citation type="journal article" date="2018" name="Plant J.">
        <title>The Physcomitrella patens chromosome-scale assembly reveals moss genome structure and evolution.</title>
        <authorList>
            <person name="Lang D."/>
            <person name="Ullrich K.K."/>
            <person name="Murat F."/>
            <person name="Fuchs J."/>
            <person name="Jenkins J."/>
            <person name="Haas F.B."/>
            <person name="Piednoel M."/>
            <person name="Gundlach H."/>
            <person name="Van Bel M."/>
            <person name="Meyberg R."/>
            <person name="Vives C."/>
            <person name="Morata J."/>
            <person name="Symeonidi A."/>
            <person name="Hiss M."/>
            <person name="Muchero W."/>
            <person name="Kamisugi Y."/>
            <person name="Saleh O."/>
            <person name="Blanc G."/>
            <person name="Decker E.L."/>
            <person name="van Gessel N."/>
            <person name="Grimwood J."/>
            <person name="Hayes R.D."/>
            <person name="Graham S.W."/>
            <person name="Gunter L.E."/>
            <person name="McDaniel S.F."/>
            <person name="Hoernstein S.N.W."/>
            <person name="Larsson A."/>
            <person name="Li F.W."/>
            <person name="Perroud P.F."/>
            <person name="Phillips J."/>
            <person name="Ranjan P."/>
            <person name="Rokshar D.S."/>
            <person name="Rothfels C.J."/>
            <person name="Schneider L."/>
            <person name="Shu S."/>
            <person name="Stevenson D.W."/>
            <person name="Thummler F."/>
            <person name="Tillich M."/>
            <person name="Villarreal Aguilar J.C."/>
            <person name="Widiez T."/>
            <person name="Wong G.K."/>
            <person name="Wymore A."/>
            <person name="Zhang Y."/>
            <person name="Zimmer A.D."/>
            <person name="Quatrano R.S."/>
            <person name="Mayer K.F.X."/>
            <person name="Goodstein D."/>
            <person name="Casacuberta J.M."/>
            <person name="Vandepoele K."/>
            <person name="Reski R."/>
            <person name="Cuming A.C."/>
            <person name="Tuskan G.A."/>
            <person name="Maumus F."/>
            <person name="Salse J."/>
            <person name="Schmutz J."/>
            <person name="Rensing S.A."/>
        </authorList>
    </citation>
    <scope>NUCLEOTIDE SEQUENCE [LARGE SCALE GENOMIC DNA]</scope>
    <source>
        <strain evidence="3 4">cv. Gransden 2004</strain>
    </source>
</reference>
<evidence type="ECO:0000256" key="1">
    <source>
        <dbReference type="SAM" id="MobiDB-lite"/>
    </source>
</evidence>
<reference evidence="2 4" key="1">
    <citation type="journal article" date="2008" name="Science">
        <title>The Physcomitrella genome reveals evolutionary insights into the conquest of land by plants.</title>
        <authorList>
            <person name="Rensing S."/>
            <person name="Lang D."/>
            <person name="Zimmer A."/>
            <person name="Terry A."/>
            <person name="Salamov A."/>
            <person name="Shapiro H."/>
            <person name="Nishiyama T."/>
            <person name="Perroud P.-F."/>
            <person name="Lindquist E."/>
            <person name="Kamisugi Y."/>
            <person name="Tanahashi T."/>
            <person name="Sakakibara K."/>
            <person name="Fujita T."/>
            <person name="Oishi K."/>
            <person name="Shin-I T."/>
            <person name="Kuroki Y."/>
            <person name="Toyoda A."/>
            <person name="Suzuki Y."/>
            <person name="Hashimoto A."/>
            <person name="Yamaguchi K."/>
            <person name="Sugano A."/>
            <person name="Kohara Y."/>
            <person name="Fujiyama A."/>
            <person name="Anterola A."/>
            <person name="Aoki S."/>
            <person name="Ashton N."/>
            <person name="Barbazuk W.B."/>
            <person name="Barker E."/>
            <person name="Bennetzen J."/>
            <person name="Bezanilla M."/>
            <person name="Blankenship R."/>
            <person name="Cho S.H."/>
            <person name="Dutcher S."/>
            <person name="Estelle M."/>
            <person name="Fawcett J.A."/>
            <person name="Gundlach H."/>
            <person name="Hanada K."/>
            <person name="Heyl A."/>
            <person name="Hicks K.A."/>
            <person name="Hugh J."/>
            <person name="Lohr M."/>
            <person name="Mayer K."/>
            <person name="Melkozernov A."/>
            <person name="Murata T."/>
            <person name="Nelson D."/>
            <person name="Pils B."/>
            <person name="Prigge M."/>
            <person name="Reiss B."/>
            <person name="Renner T."/>
            <person name="Rombauts S."/>
            <person name="Rushton P."/>
            <person name="Sanderfoot A."/>
            <person name="Schween G."/>
            <person name="Shiu S.-H."/>
            <person name="Stueber K."/>
            <person name="Theodoulou F.L."/>
            <person name="Tu H."/>
            <person name="Van de Peer Y."/>
            <person name="Verrier P.J."/>
            <person name="Waters E."/>
            <person name="Wood A."/>
            <person name="Yang L."/>
            <person name="Cove D."/>
            <person name="Cuming A."/>
            <person name="Hasebe M."/>
            <person name="Lucas S."/>
            <person name="Mishler D.B."/>
            <person name="Reski R."/>
            <person name="Grigoriev I."/>
            <person name="Quatrano R.S."/>
            <person name="Boore J.L."/>
        </authorList>
    </citation>
    <scope>NUCLEOTIDE SEQUENCE [LARGE SCALE GENOMIC DNA]</scope>
    <source>
        <strain evidence="3 4">cv. Gransden 2004</strain>
    </source>
</reference>
<sequence>MAITHNPVTHPHPQMRKSNLCSAIQLWNVRHHAMVLPSSSTRKDFPSGRPPLLRPPPGSASCSKEKSSSERPDMVELDLEAAVQVPKKENACMEPCCTQDFRRWPESVSRPADSEMCK</sequence>
<feature type="region of interest" description="Disordered" evidence="1">
    <location>
        <begin position="38"/>
        <end position="73"/>
    </location>
</feature>
<reference evidence="3" key="3">
    <citation type="submission" date="2020-12" db="UniProtKB">
        <authorList>
            <consortium name="EnsemblPlants"/>
        </authorList>
    </citation>
    <scope>IDENTIFICATION</scope>
</reference>
<dbReference type="GeneID" id="112294763"/>
<evidence type="ECO:0000313" key="3">
    <source>
        <dbReference type="EnsemblPlants" id="Pp3c17_13040V3.1"/>
    </source>
</evidence>
<dbReference type="EMBL" id="ABEU02000017">
    <property type="protein sequence ID" value="PNR36149.1"/>
    <property type="molecule type" value="Genomic_DNA"/>
</dbReference>
<gene>
    <name evidence="3" type="primary">LOC112294763</name>
    <name evidence="2" type="ORF">PHYPA_022000</name>
</gene>
<evidence type="ECO:0000313" key="4">
    <source>
        <dbReference type="Proteomes" id="UP000006727"/>
    </source>
</evidence>
<dbReference type="AlphaFoldDB" id="A9TTC5"/>
<keyword evidence="4" id="KW-1185">Reference proteome</keyword>
<proteinExistence type="predicted"/>
<dbReference type="RefSeq" id="XP_024401344.1">
    <property type="nucleotide sequence ID" value="XM_024545576.2"/>
</dbReference>